<evidence type="ECO:0000313" key="4">
    <source>
        <dbReference type="Proteomes" id="UP000005408"/>
    </source>
</evidence>
<keyword evidence="2" id="KW-0812">Transmembrane</keyword>
<name>A0A8W8JTX1_MAGGI</name>
<keyword evidence="4" id="KW-1185">Reference proteome</keyword>
<proteinExistence type="predicted"/>
<feature type="transmembrane region" description="Helical" evidence="2">
    <location>
        <begin position="111"/>
        <end position="137"/>
    </location>
</feature>
<evidence type="ECO:0000313" key="3">
    <source>
        <dbReference type="EnsemblMetazoa" id="G21042.1:cds"/>
    </source>
</evidence>
<feature type="transmembrane region" description="Helical" evidence="2">
    <location>
        <begin position="353"/>
        <end position="376"/>
    </location>
</feature>
<dbReference type="Proteomes" id="UP000005408">
    <property type="component" value="Unassembled WGS sequence"/>
</dbReference>
<evidence type="ECO:0000256" key="1">
    <source>
        <dbReference type="SAM" id="MobiDB-lite"/>
    </source>
</evidence>
<feature type="transmembrane region" description="Helical" evidence="2">
    <location>
        <begin position="183"/>
        <end position="203"/>
    </location>
</feature>
<keyword evidence="2" id="KW-1133">Transmembrane helix</keyword>
<evidence type="ECO:0000256" key="2">
    <source>
        <dbReference type="SAM" id="Phobius"/>
    </source>
</evidence>
<accession>A0A8W8JTX1</accession>
<reference evidence="3" key="1">
    <citation type="submission" date="2022-08" db="UniProtKB">
        <authorList>
            <consortium name="EnsemblMetazoa"/>
        </authorList>
    </citation>
    <scope>IDENTIFICATION</scope>
    <source>
        <strain evidence="3">05x7-T-G4-1.051#20</strain>
    </source>
</reference>
<organism evidence="3 4">
    <name type="scientific">Magallana gigas</name>
    <name type="common">Pacific oyster</name>
    <name type="synonym">Crassostrea gigas</name>
    <dbReference type="NCBI Taxonomy" id="29159"/>
    <lineage>
        <taxon>Eukaryota</taxon>
        <taxon>Metazoa</taxon>
        <taxon>Spiralia</taxon>
        <taxon>Lophotrochozoa</taxon>
        <taxon>Mollusca</taxon>
        <taxon>Bivalvia</taxon>
        <taxon>Autobranchia</taxon>
        <taxon>Pteriomorphia</taxon>
        <taxon>Ostreida</taxon>
        <taxon>Ostreoidea</taxon>
        <taxon>Ostreidae</taxon>
        <taxon>Magallana</taxon>
    </lineage>
</organism>
<protein>
    <submittedName>
        <fullName evidence="3">Uncharacterized protein</fullName>
    </submittedName>
</protein>
<dbReference type="EnsemblMetazoa" id="G21042.1">
    <property type="protein sequence ID" value="G21042.1:cds"/>
    <property type="gene ID" value="G21042"/>
</dbReference>
<sequence>MDLEYVCVFIFATRFIYEPCRHPNYGILCQHICNCTDELCNHSTGCFQQVEECIDGYYGKNCVSPCRYPNYGQRCQFKCNCNITNCNHKTGCKRDNTTKRVDSTDLFQKHLVIFIIGGSVLLLFIVIVSCAVCIKLIRKCRAKKREWEGNFDSEFSSFSYHDDANTRDPSVSFEYKEMKERNIHMETVLQIIVYITFIIIQIADCSFICPLSTPTIEYVTSCPHNKTEWEKAVQRKNCESMAHHQNCTEPKNFQYHCLINHLRNATLEVCAPIYYLQGYCAYYNTNNKEIMENYDQGFECLKFPAGERCPPRYPSSEAYKYIRCYVPKNQPKPTTTLPIASSANKAPELSSEVVYIIFITILSVGLVAVSSLFLWWERKSIISLCEKGCKPKDLSNLENNTPEETGFLPPESNENNADLKDKDKDANSSFHQFVLIF</sequence>
<keyword evidence="2" id="KW-0472">Membrane</keyword>
<dbReference type="Gene3D" id="2.170.300.10">
    <property type="entry name" value="Tie2 ligand-binding domain superfamily"/>
    <property type="match status" value="1"/>
</dbReference>
<feature type="region of interest" description="Disordered" evidence="1">
    <location>
        <begin position="395"/>
        <end position="424"/>
    </location>
</feature>
<dbReference type="AlphaFoldDB" id="A0A8W8JTX1"/>